<sequence>MSTVEEPRAGKAREKSMQRAIQRRVAAVREYRIRHNLDKLPEEVDIDDLAPGTAHLVGGHDDDRLVRKLARDKERNGGLIGVHYKGGRYLAMLLQHAIGYSHPTAVEAAEAYNAAARKRFGDRAVLCDLRAARRLEERMTG</sequence>
<dbReference type="EMBL" id="LR798215">
    <property type="protein sequence ID" value="CAB5194812.1"/>
    <property type="molecule type" value="Genomic_DNA"/>
</dbReference>
<gene>
    <name evidence="1" type="ORF">UFOVP178_35</name>
</gene>
<protein>
    <submittedName>
        <fullName evidence="1">Uncharacterized protein</fullName>
    </submittedName>
</protein>
<reference evidence="1" key="1">
    <citation type="submission" date="2020-05" db="EMBL/GenBank/DDBJ databases">
        <authorList>
            <person name="Chiriac C."/>
            <person name="Salcher M."/>
            <person name="Ghai R."/>
            <person name="Kavagutti S V."/>
        </authorList>
    </citation>
    <scope>NUCLEOTIDE SEQUENCE</scope>
</reference>
<evidence type="ECO:0000313" key="1">
    <source>
        <dbReference type="EMBL" id="CAB5194812.1"/>
    </source>
</evidence>
<name>A0A6J7WGL3_9CAUD</name>
<organism evidence="1">
    <name type="scientific">uncultured Caudovirales phage</name>
    <dbReference type="NCBI Taxonomy" id="2100421"/>
    <lineage>
        <taxon>Viruses</taxon>
        <taxon>Duplodnaviria</taxon>
        <taxon>Heunggongvirae</taxon>
        <taxon>Uroviricota</taxon>
        <taxon>Caudoviricetes</taxon>
        <taxon>Peduoviridae</taxon>
        <taxon>Maltschvirus</taxon>
        <taxon>Maltschvirus maltsch</taxon>
    </lineage>
</organism>
<accession>A0A6J7WGL3</accession>
<proteinExistence type="predicted"/>